<accession>A0AAW1QWG7</accession>
<proteinExistence type="predicted"/>
<keyword evidence="3" id="KW-1185">Reference proteome</keyword>
<feature type="region of interest" description="Disordered" evidence="1">
    <location>
        <begin position="1"/>
        <end position="38"/>
    </location>
</feature>
<gene>
    <name evidence="2" type="ORF">WJX81_000769</name>
</gene>
<feature type="compositionally biased region" description="Gly residues" evidence="1">
    <location>
        <begin position="301"/>
        <end position="313"/>
    </location>
</feature>
<sequence>MSETEAEAARLKKVQDKNRRNQRKFRARQKEKLESSEAQVRELSERLALLEREKVELELRASALASSAGGAVAAGLLGGAEDEDAPYFDSLSAFVSKVRGEPFPREAAHNMTFKDVARNVEMYHTKLVQLFEDGAENPNSEAHEQLVDLLALKYAMLNEATGNTDTPRLAKWQSILAALDLGEEQKQRLLAARTYLLAQMVEIIQERTLIISMLQGAVPSMEEGRQQNAGYLSASAAAERLHRNVQREHSLCTDFLLAFWQVATPLQQARCELLAFPWTPDVLAMCNLLAAAAESTRSERSGGGSGSAGGSLQRGGSSIEQQQVQAAQQAAQQQAAKQQAAMGPPQPQPLQQPHASQPGQQRGGSLLPFNFLLMPEMASLQDGILPLPATGDAGGDPGQRTLAEVLDMKAFSTEH</sequence>
<dbReference type="EMBL" id="JALJOU010000070">
    <property type="protein sequence ID" value="KAK9825835.1"/>
    <property type="molecule type" value="Genomic_DNA"/>
</dbReference>
<feature type="compositionally biased region" description="Basic and acidic residues" evidence="1">
    <location>
        <begin position="7"/>
        <end position="19"/>
    </location>
</feature>
<feature type="compositionally biased region" description="Low complexity" evidence="1">
    <location>
        <begin position="314"/>
        <end position="343"/>
    </location>
</feature>
<dbReference type="CDD" id="cd14688">
    <property type="entry name" value="bZIP_YAP"/>
    <property type="match status" value="1"/>
</dbReference>
<feature type="compositionally biased region" description="Basic and acidic residues" evidence="1">
    <location>
        <begin position="28"/>
        <end position="38"/>
    </location>
</feature>
<evidence type="ECO:0000313" key="2">
    <source>
        <dbReference type="EMBL" id="KAK9825835.1"/>
    </source>
</evidence>
<evidence type="ECO:0008006" key="4">
    <source>
        <dbReference type="Google" id="ProtNLM"/>
    </source>
</evidence>
<evidence type="ECO:0000313" key="3">
    <source>
        <dbReference type="Proteomes" id="UP001445335"/>
    </source>
</evidence>
<evidence type="ECO:0000256" key="1">
    <source>
        <dbReference type="SAM" id="MobiDB-lite"/>
    </source>
</evidence>
<organism evidence="2 3">
    <name type="scientific">Elliptochloris bilobata</name>
    <dbReference type="NCBI Taxonomy" id="381761"/>
    <lineage>
        <taxon>Eukaryota</taxon>
        <taxon>Viridiplantae</taxon>
        <taxon>Chlorophyta</taxon>
        <taxon>core chlorophytes</taxon>
        <taxon>Trebouxiophyceae</taxon>
        <taxon>Trebouxiophyceae incertae sedis</taxon>
        <taxon>Elliptochloris clade</taxon>
        <taxon>Elliptochloris</taxon>
    </lineage>
</organism>
<dbReference type="Proteomes" id="UP001445335">
    <property type="component" value="Unassembled WGS sequence"/>
</dbReference>
<dbReference type="AlphaFoldDB" id="A0AAW1QWG7"/>
<protein>
    <recommendedName>
        <fullName evidence="4">BZIP domain-containing protein</fullName>
    </recommendedName>
</protein>
<feature type="region of interest" description="Disordered" evidence="1">
    <location>
        <begin position="296"/>
        <end position="366"/>
    </location>
</feature>
<reference evidence="2 3" key="1">
    <citation type="journal article" date="2024" name="Nat. Commun.">
        <title>Phylogenomics reveals the evolutionary origins of lichenization in chlorophyte algae.</title>
        <authorList>
            <person name="Puginier C."/>
            <person name="Libourel C."/>
            <person name="Otte J."/>
            <person name="Skaloud P."/>
            <person name="Haon M."/>
            <person name="Grisel S."/>
            <person name="Petersen M."/>
            <person name="Berrin J.G."/>
            <person name="Delaux P.M."/>
            <person name="Dal Grande F."/>
            <person name="Keller J."/>
        </authorList>
    </citation>
    <scope>NUCLEOTIDE SEQUENCE [LARGE SCALE GENOMIC DNA]</scope>
    <source>
        <strain evidence="2 3">SAG 245.80</strain>
    </source>
</reference>
<name>A0AAW1QWG7_9CHLO</name>
<comment type="caution">
    <text evidence="2">The sequence shown here is derived from an EMBL/GenBank/DDBJ whole genome shotgun (WGS) entry which is preliminary data.</text>
</comment>